<gene>
    <name evidence="6" type="ORF">UFOPK2334_01492</name>
    <name evidence="7" type="ORF">UFOPK2870_01131</name>
    <name evidence="5" type="ORF">UFOPK4179_00057</name>
    <name evidence="8" type="ORF">UFOPK4293_01017</name>
</gene>
<keyword evidence="2" id="KW-0012">Acyltransferase</keyword>
<evidence type="ECO:0000313" key="7">
    <source>
        <dbReference type="EMBL" id="CAB4767611.1"/>
    </source>
</evidence>
<dbReference type="AlphaFoldDB" id="A0A6J6AEH6"/>
<evidence type="ECO:0000313" key="5">
    <source>
        <dbReference type="EMBL" id="CAB4367276.1"/>
    </source>
</evidence>
<evidence type="ECO:0000256" key="3">
    <source>
        <dbReference type="ARBA" id="ARBA00038502"/>
    </source>
</evidence>
<dbReference type="EMBL" id="CAEZXA010000181">
    <property type="protein sequence ID" value="CAB4686618.1"/>
    <property type="molecule type" value="Genomic_DNA"/>
</dbReference>
<dbReference type="EMBL" id="CAETWZ010000003">
    <property type="protein sequence ID" value="CAB4367276.1"/>
    <property type="molecule type" value="Genomic_DNA"/>
</dbReference>
<dbReference type="InterPro" id="IPR016181">
    <property type="entry name" value="Acyl_CoA_acyltransferase"/>
</dbReference>
<evidence type="ECO:0000313" key="6">
    <source>
        <dbReference type="EMBL" id="CAB4686618.1"/>
    </source>
</evidence>
<dbReference type="GO" id="GO:0005737">
    <property type="term" value="C:cytoplasm"/>
    <property type="evidence" value="ECO:0007669"/>
    <property type="project" value="TreeGrafter"/>
</dbReference>
<name>A0A6J6AEH6_9ZZZZ</name>
<dbReference type="InterPro" id="IPR051531">
    <property type="entry name" value="N-acetyltransferase"/>
</dbReference>
<evidence type="ECO:0000259" key="4">
    <source>
        <dbReference type="PROSITE" id="PS51186"/>
    </source>
</evidence>
<dbReference type="GO" id="GO:0008999">
    <property type="term" value="F:protein-N-terminal-alanine acetyltransferase activity"/>
    <property type="evidence" value="ECO:0007669"/>
    <property type="project" value="TreeGrafter"/>
</dbReference>
<dbReference type="Gene3D" id="3.40.630.30">
    <property type="match status" value="1"/>
</dbReference>
<dbReference type="EMBL" id="CAFBQH010000058">
    <property type="protein sequence ID" value="CAB5051348.1"/>
    <property type="molecule type" value="Genomic_DNA"/>
</dbReference>
<evidence type="ECO:0000256" key="2">
    <source>
        <dbReference type="ARBA" id="ARBA00023315"/>
    </source>
</evidence>
<feature type="domain" description="N-acetyltransferase" evidence="4">
    <location>
        <begin position="21"/>
        <end position="193"/>
    </location>
</feature>
<dbReference type="PANTHER" id="PTHR43792:SF8">
    <property type="entry name" value="[RIBOSOMAL PROTEIN US5]-ALANINE N-ACETYLTRANSFERASE"/>
    <property type="match status" value="1"/>
</dbReference>
<proteinExistence type="inferred from homology"/>
<dbReference type="EMBL" id="CAEZZL010000109">
    <property type="protein sequence ID" value="CAB4767611.1"/>
    <property type="molecule type" value="Genomic_DNA"/>
</dbReference>
<comment type="similarity">
    <text evidence="3">Belongs to the acetyltransferase family. RimJ subfamily.</text>
</comment>
<dbReference type="SUPFAM" id="SSF55729">
    <property type="entry name" value="Acyl-CoA N-acyltransferases (Nat)"/>
    <property type="match status" value="1"/>
</dbReference>
<keyword evidence="1" id="KW-0808">Transferase</keyword>
<dbReference type="PANTHER" id="PTHR43792">
    <property type="entry name" value="GNAT FAMILY, PUTATIVE (AFU_ORTHOLOGUE AFUA_3G00765)-RELATED-RELATED"/>
    <property type="match status" value="1"/>
</dbReference>
<organism evidence="5">
    <name type="scientific">freshwater metagenome</name>
    <dbReference type="NCBI Taxonomy" id="449393"/>
    <lineage>
        <taxon>unclassified sequences</taxon>
        <taxon>metagenomes</taxon>
        <taxon>ecological metagenomes</taxon>
    </lineage>
</organism>
<sequence length="209" mass="24238">MTAVHPARPSNVGLRLYGRRVVLRPLVPQDFTGWSEVRRRNGEWLTVWEPMRLVHHPDPEQNRDVFAARCGARDRERLAGSQYAFGIFVDGAFAGEINLNNVVRGAFQSATIGYWIDKSRAGRSLMAEALAVLAQYAFENLHLHRLEICIIPRNSNSRRVMEKLDIRTEGVAERFLEINGVWEDHVRYGITIEEWNDRREEFLEHWINS</sequence>
<dbReference type="InterPro" id="IPR000182">
    <property type="entry name" value="GNAT_dom"/>
</dbReference>
<dbReference type="PROSITE" id="PS51186">
    <property type="entry name" value="GNAT"/>
    <property type="match status" value="1"/>
</dbReference>
<evidence type="ECO:0000313" key="8">
    <source>
        <dbReference type="EMBL" id="CAB5051348.1"/>
    </source>
</evidence>
<evidence type="ECO:0000256" key="1">
    <source>
        <dbReference type="ARBA" id="ARBA00022679"/>
    </source>
</evidence>
<dbReference type="Pfam" id="PF13302">
    <property type="entry name" value="Acetyltransf_3"/>
    <property type="match status" value="1"/>
</dbReference>
<reference evidence="5" key="1">
    <citation type="submission" date="2020-05" db="EMBL/GenBank/DDBJ databases">
        <authorList>
            <person name="Chiriac C."/>
            <person name="Salcher M."/>
            <person name="Ghai R."/>
            <person name="Kavagutti S V."/>
        </authorList>
    </citation>
    <scope>NUCLEOTIDE SEQUENCE</scope>
</reference>
<accession>A0A6J6AEH6</accession>
<protein>
    <submittedName>
        <fullName evidence="5">Unannotated protein</fullName>
    </submittedName>
</protein>